<name>A0ACD4D448_9HYPH</name>
<keyword evidence="2" id="KW-1185">Reference proteome</keyword>
<keyword evidence="1" id="KW-0378">Hydrolase</keyword>
<accession>A0ACD4D448</accession>
<reference evidence="1" key="1">
    <citation type="submission" date="2022-09" db="EMBL/GenBank/DDBJ databases">
        <title>Interaction between co-microsymbionts with complementary sets of symbiotic genes in legume-rhizobium systems.</title>
        <authorList>
            <person name="Safronova V."/>
            <person name="Sazanova A."/>
            <person name="Afonin A."/>
            <person name="Chirak E."/>
        </authorList>
    </citation>
    <scope>NUCLEOTIDE SEQUENCE</scope>
    <source>
        <strain evidence="1">A18/3m</strain>
    </source>
</reference>
<organism evidence="1 2">
    <name type="scientific">Phyllobacterium zundukense</name>
    <dbReference type="NCBI Taxonomy" id="1867719"/>
    <lineage>
        <taxon>Bacteria</taxon>
        <taxon>Pseudomonadati</taxon>
        <taxon>Pseudomonadota</taxon>
        <taxon>Alphaproteobacteria</taxon>
        <taxon>Hyphomicrobiales</taxon>
        <taxon>Phyllobacteriaceae</taxon>
        <taxon>Phyllobacterium</taxon>
    </lineage>
</organism>
<dbReference type="Proteomes" id="UP001061991">
    <property type="component" value="Chromosome"/>
</dbReference>
<evidence type="ECO:0000313" key="1">
    <source>
        <dbReference type="EMBL" id="UXN60697.1"/>
    </source>
</evidence>
<protein>
    <submittedName>
        <fullName evidence="1">Alpha/beta hydrolase fold domain-containing protein</fullName>
    </submittedName>
</protein>
<dbReference type="EMBL" id="CP104973">
    <property type="protein sequence ID" value="UXN60697.1"/>
    <property type="molecule type" value="Genomic_DNA"/>
</dbReference>
<gene>
    <name evidence="1" type="ORF">N8E88_30180</name>
</gene>
<evidence type="ECO:0000313" key="2">
    <source>
        <dbReference type="Proteomes" id="UP001061991"/>
    </source>
</evidence>
<sequence length="319" mass="34606">MIRVSAFFVVLSFASFFGTATFALENTLEIQSRTLSDEDFLKGNQKAGIPVVLKGVLSGPDDKGKLTVVILLHGTDGPGSGAVWGWSRFLNSIGIATLSLDSYTARGLTQASTDQSQFGQFTQIYDAYRAADALAEHPDIDASRVALMGFSRGGNTALYSAMIRFQRSFGPSRAQIVAHLPFYPACNFQLVDELKVAAVPIREFHGADDDWTPPAPCRSYIERLAKAGNDATMTEYDGALHGFDSPRNPARFADPDNQTSRNCWRNEEDGKLLNAATGRPFSYADACVEYGPSSQYNDTATTAAQAAVKVILSEVFGRK</sequence>
<proteinExistence type="predicted"/>